<dbReference type="STRING" id="291195.A0A437AMH7"/>
<gene>
    <name evidence="2" type="ORF">TUBRATIS_10830</name>
</gene>
<sequence>MNDKIIQDFLSTKIDSINDYSEEEVAQIKKEFFDKNKDVITSELTFREREYTLEGKKFSLCCSAPEIALADDTTLSETRFKYGKNTHRVPVEFVVLMESIIRKNEREQGVFRKPANSKKKKECEELFFSSVKGRFDMEQLIKELDQFDAIVLSSIFKQLFSRSYVSIFPTSFFKIIKKVMVMDDLENKFIITKYLIYSVPPINRALLESTLSFLILIHDIDSDRGLDYEGHLDIKGYGTIIMPNLFLGFEKNVTFRDLADLADYAGYLMIHIKELLDIKTEKLNRPHMSH</sequence>
<proteinExistence type="predicted"/>
<dbReference type="SMART" id="SM00324">
    <property type="entry name" value="RhoGAP"/>
    <property type="match status" value="1"/>
</dbReference>
<dbReference type="OrthoDB" id="2192550at2759"/>
<dbReference type="VEuPathDB" id="MicrosporidiaDB:TUBRATIS_10830"/>
<dbReference type="AlphaFoldDB" id="A0A437AMH7"/>
<evidence type="ECO:0000259" key="1">
    <source>
        <dbReference type="PROSITE" id="PS50238"/>
    </source>
</evidence>
<feature type="domain" description="Rho-GAP" evidence="1">
    <location>
        <begin position="73"/>
        <end position="276"/>
    </location>
</feature>
<reference evidence="2 3" key="1">
    <citation type="submission" date="2018-10" db="EMBL/GenBank/DDBJ databases">
        <title>Draft genome sequence of the microsporidian Tubulinosema ratisbonensis.</title>
        <authorList>
            <person name="Polonais V."/>
            <person name="Peyretaillade E."/>
            <person name="Niehus S."/>
            <person name="Wawrzyniak I."/>
            <person name="Franchet A."/>
            <person name="Gaspin C."/>
            <person name="Reichstadt M."/>
            <person name="Belser C."/>
            <person name="Labadie K."/>
            <person name="Delbac F."/>
            <person name="Ferrandon D."/>
        </authorList>
    </citation>
    <scope>NUCLEOTIDE SEQUENCE [LARGE SCALE GENOMIC DNA]</scope>
    <source>
        <strain evidence="2 3">Franzen</strain>
    </source>
</reference>
<dbReference type="GO" id="GO:0007165">
    <property type="term" value="P:signal transduction"/>
    <property type="evidence" value="ECO:0007669"/>
    <property type="project" value="InterPro"/>
</dbReference>
<dbReference type="PROSITE" id="PS50238">
    <property type="entry name" value="RHOGAP"/>
    <property type="match status" value="1"/>
</dbReference>
<dbReference type="EMBL" id="RCSS01000225">
    <property type="protein sequence ID" value="RVD92415.1"/>
    <property type="molecule type" value="Genomic_DNA"/>
</dbReference>
<evidence type="ECO:0000313" key="3">
    <source>
        <dbReference type="Proteomes" id="UP000282876"/>
    </source>
</evidence>
<dbReference type="Proteomes" id="UP000282876">
    <property type="component" value="Unassembled WGS sequence"/>
</dbReference>
<protein>
    <submittedName>
        <fullName evidence="2">Rho GTPase-activating Rho GTPase activation protein</fullName>
    </submittedName>
</protein>
<organism evidence="2 3">
    <name type="scientific">Tubulinosema ratisbonensis</name>
    <dbReference type="NCBI Taxonomy" id="291195"/>
    <lineage>
        <taxon>Eukaryota</taxon>
        <taxon>Fungi</taxon>
        <taxon>Fungi incertae sedis</taxon>
        <taxon>Microsporidia</taxon>
        <taxon>Tubulinosematoidea</taxon>
        <taxon>Tubulinosematidae</taxon>
        <taxon>Tubulinosema</taxon>
    </lineage>
</organism>
<accession>A0A437AMH7</accession>
<name>A0A437AMH7_9MICR</name>
<dbReference type="InterPro" id="IPR008936">
    <property type="entry name" value="Rho_GTPase_activation_prot"/>
</dbReference>
<dbReference type="InterPro" id="IPR000198">
    <property type="entry name" value="RhoGAP_dom"/>
</dbReference>
<comment type="caution">
    <text evidence="2">The sequence shown here is derived from an EMBL/GenBank/DDBJ whole genome shotgun (WGS) entry which is preliminary data.</text>
</comment>
<dbReference type="Gene3D" id="1.10.555.10">
    <property type="entry name" value="Rho GTPase activation protein"/>
    <property type="match status" value="1"/>
</dbReference>
<dbReference type="SUPFAM" id="SSF48350">
    <property type="entry name" value="GTPase activation domain, GAP"/>
    <property type="match status" value="1"/>
</dbReference>
<evidence type="ECO:0000313" key="2">
    <source>
        <dbReference type="EMBL" id="RVD92415.1"/>
    </source>
</evidence>
<dbReference type="Pfam" id="PF00620">
    <property type="entry name" value="RhoGAP"/>
    <property type="match status" value="1"/>
</dbReference>
<keyword evidence="3" id="KW-1185">Reference proteome</keyword>